<keyword evidence="9" id="KW-0862">Zinc</keyword>
<dbReference type="EMBL" id="HBIJ01017858">
    <property type="protein sequence ID" value="CAE0371040.1"/>
    <property type="molecule type" value="Transcribed_RNA"/>
</dbReference>
<dbReference type="InterPro" id="IPR007080">
    <property type="entry name" value="RNA_pol_Rpb1_1"/>
</dbReference>
<keyword evidence="10" id="KW-0460">Magnesium</keyword>
<keyword evidence="5 14" id="KW-0808">Transferase</keyword>
<evidence type="ECO:0000259" key="16">
    <source>
        <dbReference type="SMART" id="SM00663"/>
    </source>
</evidence>
<evidence type="ECO:0000256" key="3">
    <source>
        <dbReference type="ARBA" id="ARBA00022478"/>
    </source>
</evidence>
<dbReference type="GO" id="GO:0003677">
    <property type="term" value="F:DNA binding"/>
    <property type="evidence" value="ECO:0007669"/>
    <property type="project" value="UniProtKB-KW"/>
</dbReference>
<feature type="domain" description="RNA polymerase N-terminal" evidence="16">
    <location>
        <begin position="245"/>
        <end position="551"/>
    </location>
</feature>
<evidence type="ECO:0000256" key="1">
    <source>
        <dbReference type="ARBA" id="ARBA00004123"/>
    </source>
</evidence>
<evidence type="ECO:0000256" key="6">
    <source>
        <dbReference type="ARBA" id="ARBA00022695"/>
    </source>
</evidence>
<dbReference type="Pfam" id="PF04998">
    <property type="entry name" value="RNA_pol_Rpb1_5"/>
    <property type="match status" value="2"/>
</dbReference>
<dbReference type="EC" id="2.7.7.6" evidence="14"/>
<keyword evidence="8" id="KW-0677">Repeat</keyword>
<evidence type="ECO:0000256" key="12">
    <source>
        <dbReference type="ARBA" id="ARBA00023163"/>
    </source>
</evidence>
<keyword evidence="12 14" id="KW-0804">Transcription</keyword>
<dbReference type="InterPro" id="IPR007066">
    <property type="entry name" value="RNA_pol_Rpb1_3"/>
</dbReference>
<evidence type="ECO:0000256" key="14">
    <source>
        <dbReference type="RuleBase" id="RU004279"/>
    </source>
</evidence>
<dbReference type="Gene3D" id="1.10.150.390">
    <property type="match status" value="1"/>
</dbReference>
<evidence type="ECO:0000256" key="11">
    <source>
        <dbReference type="ARBA" id="ARBA00023125"/>
    </source>
</evidence>
<dbReference type="InterPro" id="IPR007081">
    <property type="entry name" value="RNA_pol_Rpb1_5"/>
</dbReference>
<dbReference type="FunFam" id="1.10.274.100:FF:000001">
    <property type="entry name" value="DNA-directed RNA polymerase subunit"/>
    <property type="match status" value="1"/>
</dbReference>
<evidence type="ECO:0000256" key="10">
    <source>
        <dbReference type="ARBA" id="ARBA00022842"/>
    </source>
</evidence>
<dbReference type="InterPro" id="IPR044893">
    <property type="entry name" value="RNA_pol_Rpb1_clamp_domain"/>
</dbReference>
<dbReference type="Gene3D" id="1.10.274.100">
    <property type="entry name" value="RNA polymerase Rpb1, domain 3"/>
    <property type="match status" value="1"/>
</dbReference>
<dbReference type="GO" id="GO:0005665">
    <property type="term" value="C:RNA polymerase II, core complex"/>
    <property type="evidence" value="ECO:0007669"/>
    <property type="project" value="TreeGrafter"/>
</dbReference>
<dbReference type="InterPro" id="IPR038593">
    <property type="entry name" value="RNA_pol_Rpb1_7_sf"/>
</dbReference>
<dbReference type="Gene3D" id="3.30.1490.180">
    <property type="entry name" value="RNA polymerase ii"/>
    <property type="match status" value="1"/>
</dbReference>
<dbReference type="InterPro" id="IPR027434">
    <property type="entry name" value="Homing_endonucl"/>
</dbReference>
<dbReference type="Pfam" id="PF04992">
    <property type="entry name" value="RNA_pol_Rpb1_6"/>
    <property type="match status" value="1"/>
</dbReference>
<dbReference type="GO" id="GO:0046872">
    <property type="term" value="F:metal ion binding"/>
    <property type="evidence" value="ECO:0007669"/>
    <property type="project" value="UniProtKB-KW"/>
</dbReference>
<name>A0A7S3K0F2_9STRA</name>
<keyword evidence="13" id="KW-0539">Nucleus</keyword>
<comment type="function">
    <text evidence="14">DNA-dependent RNA polymerase catalyzes the transcription of DNA into RNA using the four ribonucleoside triphosphates as substrates.</text>
</comment>
<dbReference type="InterPro" id="IPR042102">
    <property type="entry name" value="RNA_pol_Rpb1_3_sf"/>
</dbReference>
<evidence type="ECO:0000256" key="2">
    <source>
        <dbReference type="ARBA" id="ARBA00006460"/>
    </source>
</evidence>
<keyword evidence="3 14" id="KW-0240">DNA-directed RNA polymerase</keyword>
<evidence type="ECO:0000256" key="7">
    <source>
        <dbReference type="ARBA" id="ARBA00022723"/>
    </source>
</evidence>
<dbReference type="Pfam" id="PF05000">
    <property type="entry name" value="RNA_pol_Rpb1_4"/>
    <property type="match status" value="1"/>
</dbReference>
<dbReference type="InterPro" id="IPR000684">
    <property type="entry name" value="RNA_pol_II_repeat_euk"/>
</dbReference>
<protein>
    <recommendedName>
        <fullName evidence="14">DNA-directed RNA polymerase subunit</fullName>
        <ecNumber evidence="14">2.7.7.6</ecNumber>
    </recommendedName>
</protein>
<dbReference type="SMART" id="SM00663">
    <property type="entry name" value="RPOLA_N"/>
    <property type="match status" value="1"/>
</dbReference>
<dbReference type="InterPro" id="IPR007083">
    <property type="entry name" value="RNA_pol_Rpb1_4"/>
</dbReference>
<dbReference type="CDD" id="cd00081">
    <property type="entry name" value="Hint"/>
    <property type="match status" value="1"/>
</dbReference>
<dbReference type="CDD" id="cd02584">
    <property type="entry name" value="RNAP_II_Rpb1_C"/>
    <property type="match status" value="1"/>
</dbReference>
<dbReference type="SUPFAM" id="SSF51294">
    <property type="entry name" value="Hedgehog/intein (Hint) domain"/>
    <property type="match status" value="1"/>
</dbReference>
<dbReference type="Gene3D" id="6.10.250.2940">
    <property type="match status" value="1"/>
</dbReference>
<dbReference type="Gene3D" id="2.170.16.10">
    <property type="entry name" value="Hedgehog/Intein (Hint) domain"/>
    <property type="match status" value="1"/>
</dbReference>
<sequence length="2234" mass="247265">MDEVPRKIRAIQFGILSPDEIRSMSVTQKTNFREQAVEAGITRYETFVNGEAVYGGVNDPRMGDIAEREDVGHFGHIELARPVYHLGFIKSTLMILRCVCFHCSRLLADHNDFRVKRAQRLTGERRLAAMHTLCRNVTRCEFASAAELEAELNNAGGINGEAASTKNVEQQATNQVTGCGAPQPKFKRKGHVSLEVEFSKDDDFVPGSGDRKQILSAAQAREVLRHITDDTARMLGLNPKYVRPEWLIIQVLPVPPPHVRPSIQLSDSNARSEDDLTHQYVSIVKANRTLEEVVKGGEAPHVVSQFEELLQYKVNAVFDNEAGAKDGVQETQRSGKPLKTIRQRLKGKEGRIRGNLMGKRVDFSARTVITADPNLSIDQVGVPRSIAKTLTVPERVGQYNLRQLQELVKSGPEVWPGARFVIHADGRRVDLRYVKHLNDLALHPGFIVERHLRDDDIIVFNRQPSLHKMSIMGHRVKVLDHSTFRLNLSVTSPYNADFDGDEMNLHVPQSVAARAEIEQLMMVHRNVVSPQSNRPVMGIVQDSLLASARMTARDTFVSKPLLFNLLMWLGDNWDGVIPEPAISHPVQLWTGKQVFSLVIPQGLNYSGRGARKNDGPYNDADGNVIVQSGQLVAGIVDKKTLGTSSGSLGHTIWLEKGPELCRSFLNHVQTVVNYWMVNTSFSVGIGDAVADKQTMRNIEKTIDDAKLKVKELVQKGQRGDLETQPGRTMIESFEQLVNRVLNAANVQAGLKVQETLSPYNNIKAMAVAGSKGNDINIAQIIAAVGQQNVEGKRIPCGFKRRTLPHFAKDDLGPEARGFVENSYLRGLSPQEFFFHAMGGREGLIDTACKSVAWDTPIVVFDSGRPRYCQIGKWIDEHLSAADRANIIYEPNDRNLEMLDLTCQKIQVYVPTTNAHGFLTWGEVTALTRHDPGDRLYSITTLSGRFVTVTASKSILIWNGSTLEPTLPSNVSKGSLLPVAAHIKAPPNCTQKYDGLLTHKYGVLIGLLLSSEYTKKKDSVCIHTPDASTLVLLCEYLFEANIDFRRDDSAVIVLHWPELLEACIMENCSDLCLPDFALTASEKFVTGILSGFFSSSFASIQTTGISASSPSRRLLLGISFLCSRIGVFCSLESCRLGLFSLHIQSHWAAVFRVKVILVSSTKQAQLKAMRRTVSERKFELHNDILLDPITSIEIISNEAHPKMYDLTVPSTLNFGLADGLQVRDTAQTGYLQRRLVKSMESVSVKYDGTARTNTGSIIQFMYGEDGVDATWVEKQKLPFLLLSDVELRHQYCALEFFQSVTEVSDADVLMPNTGSTHNKTLTRTENGDLAIICEDRVVPLDADVSTECRRDPTLIDLLEDELKQLKVDRDALRVIFAHREPDKDADIFSQLPVNLERLIWNAQRQFECGPRLRKAVLDPRIALHKVAKLCATLRTHRAPGGFNRKAPETGEAGNATVAEVASTATSAPQQEDATLLFCILIRSTLVSRKCMFEYRLTSSALDWLLGEIESRFHGARAHSGEMCGVMAAQSIGEPATQMTLNTFHFAGVSAKNVTLGVPRLNEILNVAKTIKTPSLTIFLPPDTAEAQAKDIQAKLEYTTLGSVTELTQIYYDPDPEATVIPDDEELVAEYIEVPDEDFDPKAMSPWLLRIELNRALIADKKLKMADIAAAISREYGDDLHTLYSDDNAEKLVLRIRIRAGVPGSGAPENSESNPNTSILLTEQDDLIDADEDELRGGPNNTMPAAASAEQSPQALTQIEEEDDDEWIFLRRVEQAMLKDLKLRGTDRITKVYMKEENINVWDPETGALTKRKEYILETDGTNLAAVMADPDVDHTRTVSNDIVEICEVMGIEGTRQALLQMLREVIGFDGAYVNYRHMAVLCDTMCFRGSLMAVSRHGINRGDTGPLLAASFEETVEILFQSAIFSKSDKLNGVTQNIMLGQLGYLGTGVCDLLLDVGELANALDTQPEQQRMETDTNEMSQPTPLVNSPAGMHPSVSSDATTPMVSWGQVAFSPGPEVTSPVLSILGSPSYASPEYASPAYTPASPAYSPTSPGYTPASPAYSPTSPGYTPASPAYSPTSPGYTPASPAYSPTSPGYTPASPAYSPSSPSYAPQSPAYSAYSFESALIHFFFPQVLPVKITQLLLQHTAQHHLVTLQPLLPIVQRRQLTHQPLLHIRPLHMILPASLRLLVHQHSKQESRIHNRRLLSMIHRHQTAEYNYSEFLLLFFSSIFLL</sequence>
<dbReference type="Pfam" id="PF00623">
    <property type="entry name" value="RNA_pol_Rpb1_2"/>
    <property type="match status" value="1"/>
</dbReference>
<dbReference type="Gene3D" id="4.10.860.120">
    <property type="entry name" value="RNA polymerase II, clamp domain"/>
    <property type="match status" value="1"/>
</dbReference>
<dbReference type="Pfam" id="PF04997">
    <property type="entry name" value="RNA_pol_Rpb1_1"/>
    <property type="match status" value="1"/>
</dbReference>
<proteinExistence type="inferred from homology"/>
<comment type="subcellular location">
    <subcellularLocation>
        <location evidence="1">Nucleus</location>
    </subcellularLocation>
</comment>
<dbReference type="InterPro" id="IPR036844">
    <property type="entry name" value="Hint_dom_sf"/>
</dbReference>
<evidence type="ECO:0000256" key="13">
    <source>
        <dbReference type="ARBA" id="ARBA00023242"/>
    </source>
</evidence>
<dbReference type="Pfam" id="PF04990">
    <property type="entry name" value="RNA_pol_Rpb1_7"/>
    <property type="match status" value="1"/>
</dbReference>
<evidence type="ECO:0000256" key="5">
    <source>
        <dbReference type="ARBA" id="ARBA00022679"/>
    </source>
</evidence>
<dbReference type="GO" id="GO:0003899">
    <property type="term" value="F:DNA-directed RNA polymerase activity"/>
    <property type="evidence" value="ECO:0007669"/>
    <property type="project" value="UniProtKB-EC"/>
</dbReference>
<reference evidence="17" key="1">
    <citation type="submission" date="2021-01" db="EMBL/GenBank/DDBJ databases">
        <authorList>
            <person name="Corre E."/>
            <person name="Pelletier E."/>
            <person name="Niang G."/>
            <person name="Scheremetjew M."/>
            <person name="Finn R."/>
            <person name="Kale V."/>
            <person name="Holt S."/>
            <person name="Cochrane G."/>
            <person name="Meng A."/>
            <person name="Brown T."/>
            <person name="Cohen L."/>
        </authorList>
    </citation>
    <scope>NUCLEOTIDE SEQUENCE</scope>
    <source>
        <strain evidence="17">CCMP1510</strain>
    </source>
</reference>
<dbReference type="Gene3D" id="3.10.28.10">
    <property type="entry name" value="Homing endonucleases"/>
    <property type="match status" value="1"/>
</dbReference>
<keyword evidence="11" id="KW-0238">DNA-binding</keyword>
<dbReference type="Gene3D" id="6.20.50.80">
    <property type="match status" value="1"/>
</dbReference>
<dbReference type="GO" id="GO:0006366">
    <property type="term" value="P:transcription by RNA polymerase II"/>
    <property type="evidence" value="ECO:0007669"/>
    <property type="project" value="InterPro"/>
</dbReference>
<comment type="catalytic activity">
    <reaction evidence="14">
        <text>RNA(n) + a ribonucleoside 5'-triphosphate = RNA(n+1) + diphosphate</text>
        <dbReference type="Rhea" id="RHEA:21248"/>
        <dbReference type="Rhea" id="RHEA-COMP:14527"/>
        <dbReference type="Rhea" id="RHEA-COMP:17342"/>
        <dbReference type="ChEBI" id="CHEBI:33019"/>
        <dbReference type="ChEBI" id="CHEBI:61557"/>
        <dbReference type="ChEBI" id="CHEBI:140395"/>
        <dbReference type="EC" id="2.7.7.6"/>
    </reaction>
</comment>
<keyword evidence="7" id="KW-0479">Metal-binding</keyword>
<dbReference type="FunFam" id="2.40.40.20:FF:000019">
    <property type="entry name" value="DNA-directed RNA polymerase II subunit RPB1"/>
    <property type="match status" value="1"/>
</dbReference>
<evidence type="ECO:0000313" key="17">
    <source>
        <dbReference type="EMBL" id="CAE0371040.1"/>
    </source>
</evidence>
<dbReference type="SUPFAM" id="SSF64484">
    <property type="entry name" value="beta and beta-prime subunits of DNA dependent RNA-polymerase"/>
    <property type="match status" value="2"/>
</dbReference>
<keyword evidence="6 14" id="KW-0548">Nucleotidyltransferase</keyword>
<dbReference type="InterPro" id="IPR006592">
    <property type="entry name" value="RNA_pol_N"/>
</dbReference>
<dbReference type="Gene3D" id="1.10.132.30">
    <property type="match status" value="1"/>
</dbReference>
<dbReference type="InterPro" id="IPR000722">
    <property type="entry name" value="RNA_pol_asu"/>
</dbReference>
<dbReference type="Gene3D" id="2.40.40.20">
    <property type="match status" value="1"/>
</dbReference>
<dbReference type="CDD" id="cd02733">
    <property type="entry name" value="RNAP_II_RPB1_N"/>
    <property type="match status" value="1"/>
</dbReference>
<organism evidence="17">
    <name type="scientific">Aureoumbra lagunensis</name>
    <dbReference type="NCBI Taxonomy" id="44058"/>
    <lineage>
        <taxon>Eukaryota</taxon>
        <taxon>Sar</taxon>
        <taxon>Stramenopiles</taxon>
        <taxon>Ochrophyta</taxon>
        <taxon>Pelagophyceae</taxon>
        <taxon>Pelagomonadales</taxon>
        <taxon>Aureoumbra</taxon>
    </lineage>
</organism>
<evidence type="ECO:0000256" key="9">
    <source>
        <dbReference type="ARBA" id="ARBA00022833"/>
    </source>
</evidence>
<feature type="region of interest" description="Disordered" evidence="15">
    <location>
        <begin position="1729"/>
        <end position="1750"/>
    </location>
</feature>
<evidence type="ECO:0000256" key="15">
    <source>
        <dbReference type="SAM" id="MobiDB-lite"/>
    </source>
</evidence>
<dbReference type="PANTHER" id="PTHR19376">
    <property type="entry name" value="DNA-DIRECTED RNA POLYMERASE"/>
    <property type="match status" value="1"/>
</dbReference>
<evidence type="ECO:0000256" key="8">
    <source>
        <dbReference type="ARBA" id="ARBA00022737"/>
    </source>
</evidence>
<comment type="similarity">
    <text evidence="2 14">Belongs to the RNA polymerase beta' chain family.</text>
</comment>
<dbReference type="Gene3D" id="3.30.1360.140">
    <property type="match status" value="1"/>
</dbReference>
<dbReference type="Pfam" id="PF04983">
    <property type="entry name" value="RNA_pol_Rpb1_3"/>
    <property type="match status" value="1"/>
</dbReference>
<dbReference type="Pfam" id="PF05001">
    <property type="entry name" value="RNA_pol_Rpb1_R"/>
    <property type="match status" value="5"/>
</dbReference>
<accession>A0A7S3K0F2</accession>
<gene>
    <name evidence="17" type="ORF">ALAG00032_LOCUS11821</name>
</gene>
<evidence type="ECO:0000256" key="4">
    <source>
        <dbReference type="ARBA" id="ARBA00022553"/>
    </source>
</evidence>
<dbReference type="InterPro" id="IPR045867">
    <property type="entry name" value="DNA-dir_RpoC_beta_prime"/>
</dbReference>
<feature type="region of interest" description="Disordered" evidence="15">
    <location>
        <begin position="2047"/>
        <end position="2109"/>
    </location>
</feature>
<dbReference type="InterPro" id="IPR007073">
    <property type="entry name" value="RNA_pol_Rpb1_7"/>
</dbReference>
<dbReference type="InterPro" id="IPR038120">
    <property type="entry name" value="Rpb1_funnel_sf"/>
</dbReference>
<keyword evidence="4" id="KW-0597">Phosphoprotein</keyword>
<dbReference type="InterPro" id="IPR007075">
    <property type="entry name" value="RNA_pol_Rpb1_6"/>
</dbReference>
<dbReference type="FunFam" id="1.10.132.30:FF:000001">
    <property type="entry name" value="DNA-directed RNA polymerase subunit"/>
    <property type="match status" value="1"/>
</dbReference>
<dbReference type="PANTHER" id="PTHR19376:SF37">
    <property type="entry name" value="DNA-DIRECTED RNA POLYMERASE II SUBUNIT RPB1"/>
    <property type="match status" value="1"/>
</dbReference>